<protein>
    <submittedName>
        <fullName evidence="2">Uncharacterized protein</fullName>
    </submittedName>
</protein>
<gene>
    <name evidence="2" type="ORF">Clacol_004480</name>
</gene>
<proteinExistence type="predicted"/>
<dbReference type="Proteomes" id="UP001050691">
    <property type="component" value="Unassembled WGS sequence"/>
</dbReference>
<evidence type="ECO:0000313" key="3">
    <source>
        <dbReference type="Proteomes" id="UP001050691"/>
    </source>
</evidence>
<evidence type="ECO:0000256" key="1">
    <source>
        <dbReference type="SAM" id="MobiDB-lite"/>
    </source>
</evidence>
<keyword evidence="3" id="KW-1185">Reference proteome</keyword>
<organism evidence="2 3">
    <name type="scientific">Clathrus columnatus</name>
    <dbReference type="NCBI Taxonomy" id="1419009"/>
    <lineage>
        <taxon>Eukaryota</taxon>
        <taxon>Fungi</taxon>
        <taxon>Dikarya</taxon>
        <taxon>Basidiomycota</taxon>
        <taxon>Agaricomycotina</taxon>
        <taxon>Agaricomycetes</taxon>
        <taxon>Phallomycetidae</taxon>
        <taxon>Phallales</taxon>
        <taxon>Clathraceae</taxon>
        <taxon>Clathrus</taxon>
    </lineage>
</organism>
<evidence type="ECO:0000313" key="2">
    <source>
        <dbReference type="EMBL" id="GJJ10254.1"/>
    </source>
</evidence>
<feature type="region of interest" description="Disordered" evidence="1">
    <location>
        <begin position="73"/>
        <end position="96"/>
    </location>
</feature>
<accession>A0AAV5AC10</accession>
<dbReference type="AlphaFoldDB" id="A0AAV5AC10"/>
<comment type="caution">
    <text evidence="2">The sequence shown here is derived from an EMBL/GenBank/DDBJ whole genome shotgun (WGS) entry which is preliminary data.</text>
</comment>
<reference evidence="2" key="1">
    <citation type="submission" date="2021-10" db="EMBL/GenBank/DDBJ databases">
        <title>De novo Genome Assembly of Clathrus columnatus (Basidiomycota, Fungi) Using Illumina and Nanopore Sequence Data.</title>
        <authorList>
            <person name="Ogiso-Tanaka E."/>
            <person name="Itagaki H."/>
            <person name="Hosoya T."/>
            <person name="Hosaka K."/>
        </authorList>
    </citation>
    <scope>NUCLEOTIDE SEQUENCE</scope>
    <source>
        <strain evidence="2">MO-923</strain>
    </source>
</reference>
<dbReference type="EMBL" id="BPWL01000005">
    <property type="protein sequence ID" value="GJJ10254.1"/>
    <property type="molecule type" value="Genomic_DNA"/>
</dbReference>
<sequence length="96" mass="10744">MLTLYTGGITLKNHAMPAVVAAVNTVSITNFTPLHINFISLSNPQTSQDDNISDEEYEAAVSNIKDLYWENNDEEEEDAQPINVNVVYTQDDKQPE</sequence>
<name>A0AAV5AC10_9AGAM</name>